<organism evidence="3 4">
    <name type="scientific">Prorocentrum cordatum</name>
    <dbReference type="NCBI Taxonomy" id="2364126"/>
    <lineage>
        <taxon>Eukaryota</taxon>
        <taxon>Sar</taxon>
        <taxon>Alveolata</taxon>
        <taxon>Dinophyceae</taxon>
        <taxon>Prorocentrales</taxon>
        <taxon>Prorocentraceae</taxon>
        <taxon>Prorocentrum</taxon>
    </lineage>
</organism>
<feature type="compositionally biased region" description="Low complexity" evidence="1">
    <location>
        <begin position="251"/>
        <end position="265"/>
    </location>
</feature>
<feature type="compositionally biased region" description="Low complexity" evidence="1">
    <location>
        <begin position="213"/>
        <end position="235"/>
    </location>
</feature>
<feature type="region of interest" description="Disordered" evidence="1">
    <location>
        <begin position="53"/>
        <end position="72"/>
    </location>
</feature>
<feature type="compositionally biased region" description="Acidic residues" evidence="1">
    <location>
        <begin position="236"/>
        <end position="248"/>
    </location>
</feature>
<reference evidence="3" key="1">
    <citation type="submission" date="2023-10" db="EMBL/GenBank/DDBJ databases">
        <authorList>
            <person name="Chen Y."/>
            <person name="Shah S."/>
            <person name="Dougan E. K."/>
            <person name="Thang M."/>
            <person name="Chan C."/>
        </authorList>
    </citation>
    <scope>NUCLEOTIDE SEQUENCE [LARGE SCALE GENOMIC DNA]</scope>
</reference>
<sequence>EHGLTPDDTCDGGDDQDEKTGDGNLEEWVSTYKFKQIEYKMAFDETMDSMIRTRSNGAGKKIPEPPSKTERDEHGKVIAHWPDGMRYKYLDTRGDGSTTKKGNTRIHVTTMGTGDRAETLYIKMRNNQPKGKEMQHLCTLVRIHPDGTNEQLTQVDAAWFSGGQDESIKFTKKILDAIKGGSIYSKQEADTMKKTLMKEGGITKSAPPTLKRPAAAAPPVAATGHGTDGGAAFEADGADGDDPAEDGDVTAGVEVDAPAEPEPAAGPGGDDPNITPKKRIRTKKSSHDIIREALDMSQSQSQVGLDSVQVKRQESQVGNETVVQAEVEATKEDSKGDKEPVQVDDSPPDSGHGWVDSMTSFTAPTTLEPRDVGGKEPAAQT</sequence>
<keyword evidence="4" id="KW-1185">Reference proteome</keyword>
<feature type="non-terminal residue" evidence="3">
    <location>
        <position position="381"/>
    </location>
</feature>
<dbReference type="EMBL" id="CAUYUJ010004873">
    <property type="protein sequence ID" value="CAK0811327.1"/>
    <property type="molecule type" value="Genomic_DNA"/>
</dbReference>
<dbReference type="Proteomes" id="UP001189429">
    <property type="component" value="Unassembled WGS sequence"/>
</dbReference>
<feature type="compositionally biased region" description="Basic and acidic residues" evidence="1">
    <location>
        <begin position="61"/>
        <end position="72"/>
    </location>
</feature>
<gene>
    <name evidence="3" type="ORF">PCOR1329_LOCUS15964</name>
    <name evidence="2" type="ORF">PCOR1329_LOCUS6185</name>
</gene>
<feature type="non-terminal residue" evidence="3">
    <location>
        <position position="1"/>
    </location>
</feature>
<evidence type="ECO:0000313" key="4">
    <source>
        <dbReference type="Proteomes" id="UP001189429"/>
    </source>
</evidence>
<evidence type="ECO:0000256" key="1">
    <source>
        <dbReference type="SAM" id="MobiDB-lite"/>
    </source>
</evidence>
<feature type="region of interest" description="Disordered" evidence="1">
    <location>
        <begin position="201"/>
        <end position="381"/>
    </location>
</feature>
<feature type="compositionally biased region" description="Acidic residues" evidence="1">
    <location>
        <begin position="8"/>
        <end position="17"/>
    </location>
</feature>
<name>A0ABN9QY71_9DINO</name>
<evidence type="ECO:0000313" key="2">
    <source>
        <dbReference type="EMBL" id="CAK0796969.1"/>
    </source>
</evidence>
<accession>A0ABN9QY71</accession>
<evidence type="ECO:0008006" key="5">
    <source>
        <dbReference type="Google" id="ProtNLM"/>
    </source>
</evidence>
<protein>
    <recommendedName>
        <fullName evidence="5">RanBD1 domain-containing protein</fullName>
    </recommendedName>
</protein>
<feature type="compositionally biased region" description="Basic and acidic residues" evidence="1">
    <location>
        <begin position="328"/>
        <end position="341"/>
    </location>
</feature>
<proteinExistence type="predicted"/>
<feature type="region of interest" description="Disordered" evidence="1">
    <location>
        <begin position="1"/>
        <end position="27"/>
    </location>
</feature>
<feature type="compositionally biased region" description="Basic and acidic residues" evidence="1">
    <location>
        <begin position="285"/>
        <end position="294"/>
    </location>
</feature>
<evidence type="ECO:0000313" key="3">
    <source>
        <dbReference type="EMBL" id="CAK0811327.1"/>
    </source>
</evidence>
<comment type="caution">
    <text evidence="3">The sequence shown here is derived from an EMBL/GenBank/DDBJ whole genome shotgun (WGS) entry which is preliminary data.</text>
</comment>
<dbReference type="EMBL" id="CAUYUJ010001654">
    <property type="protein sequence ID" value="CAK0796969.1"/>
    <property type="molecule type" value="Genomic_DNA"/>
</dbReference>